<keyword evidence="3" id="KW-1185">Reference proteome</keyword>
<organism evidence="2 3">
    <name type="scientific">Lederbergia galactosidilytica</name>
    <dbReference type="NCBI Taxonomy" id="217031"/>
    <lineage>
        <taxon>Bacteria</taxon>
        <taxon>Bacillati</taxon>
        <taxon>Bacillota</taxon>
        <taxon>Bacilli</taxon>
        <taxon>Bacillales</taxon>
        <taxon>Bacillaceae</taxon>
        <taxon>Lederbergia</taxon>
    </lineage>
</organism>
<evidence type="ECO:0000256" key="1">
    <source>
        <dbReference type="SAM" id="Phobius"/>
    </source>
</evidence>
<dbReference type="EMBL" id="LDJR01000061">
    <property type="protein sequence ID" value="OAK67195.1"/>
    <property type="molecule type" value="Genomic_DNA"/>
</dbReference>
<evidence type="ECO:0000313" key="3">
    <source>
        <dbReference type="Proteomes" id="UP000077881"/>
    </source>
</evidence>
<dbReference type="Proteomes" id="UP000077881">
    <property type="component" value="Unassembled WGS sequence"/>
</dbReference>
<dbReference type="STRING" id="217031.ABB05_21850"/>
<feature type="transmembrane region" description="Helical" evidence="1">
    <location>
        <begin position="63"/>
        <end position="88"/>
    </location>
</feature>
<dbReference type="RefSeq" id="WP_057983607.1">
    <property type="nucleotide sequence ID" value="NZ_JAGGKH010000012.1"/>
</dbReference>
<dbReference type="PATRIC" id="fig|217031.6.peg.4751"/>
<name>A0A177ZHA5_9BACI</name>
<dbReference type="OrthoDB" id="2429151at2"/>
<feature type="transmembrane region" description="Helical" evidence="1">
    <location>
        <begin position="12"/>
        <end position="34"/>
    </location>
</feature>
<dbReference type="AlphaFoldDB" id="A0A177ZHA5"/>
<gene>
    <name evidence="2" type="ORF">ABB05_21850</name>
</gene>
<sequence>MLKESIKVLGIISSLLVIVGLVLMFSSVSFGTFLGDIWLANQVEGIADTSQYMIVLETHKNNFVIAGSILFAVGVITAILTYFIYLFYGIRETTISPDNKN</sequence>
<proteinExistence type="predicted"/>
<accession>A0A177ZHA5</accession>
<evidence type="ECO:0000313" key="2">
    <source>
        <dbReference type="EMBL" id="OAK67195.1"/>
    </source>
</evidence>
<keyword evidence="1" id="KW-1133">Transmembrane helix</keyword>
<keyword evidence="1" id="KW-0472">Membrane</keyword>
<protein>
    <submittedName>
        <fullName evidence="2">Uncharacterized protein</fullName>
    </submittedName>
</protein>
<comment type="caution">
    <text evidence="2">The sequence shown here is derived from an EMBL/GenBank/DDBJ whole genome shotgun (WGS) entry which is preliminary data.</text>
</comment>
<reference evidence="2 3" key="1">
    <citation type="submission" date="2015-05" db="EMBL/GenBank/DDBJ databases">
        <title>Comparison of genome.</title>
        <authorList>
            <person name="Zheng Z."/>
            <person name="Sun M."/>
        </authorList>
    </citation>
    <scope>NUCLEOTIDE SEQUENCE [LARGE SCALE GENOMIC DNA]</scope>
    <source>
        <strain evidence="2 3">G25-74</strain>
    </source>
</reference>
<keyword evidence="1" id="KW-0812">Transmembrane</keyword>